<name>A0ABR0FPD9_9PEZI</name>
<evidence type="ECO:0000313" key="1">
    <source>
        <dbReference type="EMBL" id="KAK4644969.1"/>
    </source>
</evidence>
<evidence type="ECO:0000313" key="2">
    <source>
        <dbReference type="Proteomes" id="UP001322138"/>
    </source>
</evidence>
<gene>
    <name evidence="1" type="ORF">QC761_0058170</name>
</gene>
<keyword evidence="2" id="KW-1185">Reference proteome</keyword>
<comment type="caution">
    <text evidence="1">The sequence shown here is derived from an EMBL/GenBank/DDBJ whole genome shotgun (WGS) entry which is preliminary data.</text>
</comment>
<dbReference type="GeneID" id="87891744"/>
<dbReference type="EMBL" id="JAFFGZ010000005">
    <property type="protein sequence ID" value="KAK4644969.1"/>
    <property type="molecule type" value="Genomic_DNA"/>
</dbReference>
<organism evidence="1 2">
    <name type="scientific">Podospora bellae-mahoneyi</name>
    <dbReference type="NCBI Taxonomy" id="2093777"/>
    <lineage>
        <taxon>Eukaryota</taxon>
        <taxon>Fungi</taxon>
        <taxon>Dikarya</taxon>
        <taxon>Ascomycota</taxon>
        <taxon>Pezizomycotina</taxon>
        <taxon>Sordariomycetes</taxon>
        <taxon>Sordariomycetidae</taxon>
        <taxon>Sordariales</taxon>
        <taxon>Podosporaceae</taxon>
        <taxon>Podospora</taxon>
    </lineage>
</organism>
<proteinExistence type="predicted"/>
<sequence length="61" mass="6801">MASSMHFSLIIQVTGAAVVDPRILPHNLLAFFPLSCGFWHKVPIDFETNDCRNLEPDVFAA</sequence>
<accession>A0ABR0FPD9</accession>
<dbReference type="RefSeq" id="XP_062733945.1">
    <property type="nucleotide sequence ID" value="XM_062872540.1"/>
</dbReference>
<dbReference type="Proteomes" id="UP001322138">
    <property type="component" value="Unassembled WGS sequence"/>
</dbReference>
<reference evidence="1 2" key="1">
    <citation type="journal article" date="2023" name="bioRxiv">
        <title>High-quality genome assemblies of four members of thePodospora anserinaspecies complex.</title>
        <authorList>
            <person name="Ament-Velasquez S.L."/>
            <person name="Vogan A.A."/>
            <person name="Wallerman O."/>
            <person name="Hartmann F."/>
            <person name="Gautier V."/>
            <person name="Silar P."/>
            <person name="Giraud T."/>
            <person name="Johannesson H."/>
        </authorList>
    </citation>
    <scope>NUCLEOTIDE SEQUENCE [LARGE SCALE GENOMIC DNA]</scope>
    <source>
        <strain evidence="1 2">CBS 112042</strain>
    </source>
</reference>
<protein>
    <submittedName>
        <fullName evidence="1">Uncharacterized protein</fullName>
    </submittedName>
</protein>